<dbReference type="OrthoDB" id="7433570at2"/>
<keyword evidence="3" id="KW-1185">Reference proteome</keyword>
<protein>
    <recommendedName>
        <fullName evidence="4">Killing trait domain-containing protein</fullName>
    </recommendedName>
</protein>
<proteinExistence type="predicted"/>
<gene>
    <name evidence="2" type="ORF">GRI44_12435</name>
</gene>
<organism evidence="2 3">
    <name type="scientific">Allopontixanthobacter confluentis</name>
    <dbReference type="NCBI Taxonomy" id="1849021"/>
    <lineage>
        <taxon>Bacteria</taxon>
        <taxon>Pseudomonadati</taxon>
        <taxon>Pseudomonadota</taxon>
        <taxon>Alphaproteobacteria</taxon>
        <taxon>Sphingomonadales</taxon>
        <taxon>Erythrobacteraceae</taxon>
        <taxon>Allopontixanthobacter</taxon>
    </lineage>
</organism>
<evidence type="ECO:0000256" key="1">
    <source>
        <dbReference type="SAM" id="SignalP"/>
    </source>
</evidence>
<dbReference type="Proteomes" id="UP000473531">
    <property type="component" value="Unassembled WGS sequence"/>
</dbReference>
<sequence length="149" mass="14365">MIAAAAGTALPAPVFAQQSATNAPDANEGQVIYSRNVPYGTAIGPRTPGQANTVVTGPTSLLLHSVATGLEPITDDENAGIAAATSLQASLIGSHVMNGMSALSNMGSSGAASTITAGQGSATSGAISQATGALSAAMNSLRGVLGNGQ</sequence>
<dbReference type="AlphaFoldDB" id="A0A6L7GHZ4"/>
<dbReference type="RefSeq" id="WP_160602061.1">
    <property type="nucleotide sequence ID" value="NZ_WTYU01000002.1"/>
</dbReference>
<comment type="caution">
    <text evidence="2">The sequence shown here is derived from an EMBL/GenBank/DDBJ whole genome shotgun (WGS) entry which is preliminary data.</text>
</comment>
<accession>A0A6L7GHZ4</accession>
<evidence type="ECO:0000313" key="2">
    <source>
        <dbReference type="EMBL" id="MXP15559.1"/>
    </source>
</evidence>
<feature type="signal peptide" evidence="1">
    <location>
        <begin position="1"/>
        <end position="16"/>
    </location>
</feature>
<name>A0A6L7GHZ4_9SPHN</name>
<keyword evidence="1" id="KW-0732">Signal</keyword>
<evidence type="ECO:0008006" key="4">
    <source>
        <dbReference type="Google" id="ProtNLM"/>
    </source>
</evidence>
<evidence type="ECO:0000313" key="3">
    <source>
        <dbReference type="Proteomes" id="UP000473531"/>
    </source>
</evidence>
<dbReference type="EMBL" id="WTYU01000002">
    <property type="protein sequence ID" value="MXP15559.1"/>
    <property type="molecule type" value="Genomic_DNA"/>
</dbReference>
<reference evidence="2 3" key="1">
    <citation type="submission" date="2019-12" db="EMBL/GenBank/DDBJ databases">
        <title>Genomic-based taxomic classification of the family Erythrobacteraceae.</title>
        <authorList>
            <person name="Xu L."/>
        </authorList>
    </citation>
    <scope>NUCLEOTIDE SEQUENCE [LARGE SCALE GENOMIC DNA]</scope>
    <source>
        <strain evidence="2 3">KCTC 52259</strain>
    </source>
</reference>
<feature type="chain" id="PRO_5027117535" description="Killing trait domain-containing protein" evidence="1">
    <location>
        <begin position="17"/>
        <end position="149"/>
    </location>
</feature>